<gene>
    <name evidence="2" type="ORF">KHA97_12935</name>
</gene>
<dbReference type="GO" id="GO:0032259">
    <property type="term" value="P:methylation"/>
    <property type="evidence" value="ECO:0007669"/>
    <property type="project" value="UniProtKB-KW"/>
</dbReference>
<dbReference type="GO" id="GO:0008168">
    <property type="term" value="F:methyltransferase activity"/>
    <property type="evidence" value="ECO:0007669"/>
    <property type="project" value="UniProtKB-KW"/>
</dbReference>
<keyword evidence="2" id="KW-0808">Transferase</keyword>
<dbReference type="RefSeq" id="WP_213125133.1">
    <property type="nucleotide sequence ID" value="NZ_JAGYPG010000002.1"/>
</dbReference>
<keyword evidence="2" id="KW-0489">Methyltransferase</keyword>
<dbReference type="InterPro" id="IPR041698">
    <property type="entry name" value="Methyltransf_25"/>
</dbReference>
<evidence type="ECO:0000259" key="1">
    <source>
        <dbReference type="Pfam" id="PF13649"/>
    </source>
</evidence>
<reference evidence="2 3" key="1">
    <citation type="submission" date="2021-05" db="EMBL/GenBank/DDBJ databases">
        <title>Novel Bacillus species.</title>
        <authorList>
            <person name="Liu G."/>
        </authorList>
    </citation>
    <scope>NUCLEOTIDE SEQUENCE [LARGE SCALE GENOMIC DNA]</scope>
    <source>
        <strain evidence="3">FJAT-49780</strain>
    </source>
</reference>
<sequence length="235" mass="27107">MNIIKKIRQEEKEYHDYCYDNYKLFEEGSWLHKPVETVMEVIPLLEKETNINILDLGSGVGRNSIPIAKLLQESECKIVCVDLLESALQKLKQYSEEHDVQGIIQDVQADIGNYSISPNNFDLIIAVSSLEHVESESVFEDVIHHMAEGTKKRGINCIIVNSEVQEIDLETNEHLIPMMEINIPTEEMMNKLNEAYKGWEILKVLVKPLEYTIKRQQRPVLLKTNAITFVVRKVK</sequence>
<keyword evidence="3" id="KW-1185">Reference proteome</keyword>
<evidence type="ECO:0000313" key="3">
    <source>
        <dbReference type="Proteomes" id="UP000681414"/>
    </source>
</evidence>
<dbReference type="InterPro" id="IPR029063">
    <property type="entry name" value="SAM-dependent_MTases_sf"/>
</dbReference>
<name>A0A942YI09_9BACI</name>
<comment type="caution">
    <text evidence="2">The sequence shown here is derived from an EMBL/GenBank/DDBJ whole genome shotgun (WGS) entry which is preliminary data.</text>
</comment>
<dbReference type="Pfam" id="PF13649">
    <property type="entry name" value="Methyltransf_25"/>
    <property type="match status" value="1"/>
</dbReference>
<proteinExistence type="predicted"/>
<organism evidence="2 3">
    <name type="scientific">Lederbergia citri</name>
    <dbReference type="NCBI Taxonomy" id="2833580"/>
    <lineage>
        <taxon>Bacteria</taxon>
        <taxon>Bacillati</taxon>
        <taxon>Bacillota</taxon>
        <taxon>Bacilli</taxon>
        <taxon>Bacillales</taxon>
        <taxon>Bacillaceae</taxon>
        <taxon>Lederbergia</taxon>
    </lineage>
</organism>
<dbReference type="CDD" id="cd02440">
    <property type="entry name" value="AdoMet_MTases"/>
    <property type="match status" value="1"/>
</dbReference>
<dbReference type="AlphaFoldDB" id="A0A942YI09"/>
<dbReference type="Proteomes" id="UP000681414">
    <property type="component" value="Unassembled WGS sequence"/>
</dbReference>
<dbReference type="EMBL" id="JAGYPG010000002">
    <property type="protein sequence ID" value="MBS4195965.1"/>
    <property type="molecule type" value="Genomic_DNA"/>
</dbReference>
<evidence type="ECO:0000313" key="2">
    <source>
        <dbReference type="EMBL" id="MBS4195965.1"/>
    </source>
</evidence>
<feature type="domain" description="Methyltransferase" evidence="1">
    <location>
        <begin position="53"/>
        <end position="154"/>
    </location>
</feature>
<protein>
    <submittedName>
        <fullName evidence="2">Class I SAM-dependent methyltransferase</fullName>
    </submittedName>
</protein>
<accession>A0A942YI09</accession>
<dbReference type="SUPFAM" id="SSF53335">
    <property type="entry name" value="S-adenosyl-L-methionine-dependent methyltransferases"/>
    <property type="match status" value="1"/>
</dbReference>
<dbReference type="Gene3D" id="3.40.50.150">
    <property type="entry name" value="Vaccinia Virus protein VP39"/>
    <property type="match status" value="1"/>
</dbReference>